<dbReference type="AlphaFoldDB" id="A0AA40BDY7"/>
<protein>
    <recommendedName>
        <fullName evidence="1">Protein kinase domain-containing protein</fullName>
    </recommendedName>
</protein>
<dbReference type="SUPFAM" id="SSF56112">
    <property type="entry name" value="Protein kinase-like (PK-like)"/>
    <property type="match status" value="1"/>
</dbReference>
<gene>
    <name evidence="2" type="ORF">B0T21DRAFT_443486</name>
</gene>
<dbReference type="InterPro" id="IPR000719">
    <property type="entry name" value="Prot_kinase_dom"/>
</dbReference>
<accession>A0AA40BDY7</accession>
<dbReference type="GO" id="GO:0005524">
    <property type="term" value="F:ATP binding"/>
    <property type="evidence" value="ECO:0007669"/>
    <property type="project" value="InterPro"/>
</dbReference>
<reference evidence="2" key="1">
    <citation type="submission" date="2023-06" db="EMBL/GenBank/DDBJ databases">
        <title>Genome-scale phylogeny and comparative genomics of the fungal order Sordariales.</title>
        <authorList>
            <consortium name="Lawrence Berkeley National Laboratory"/>
            <person name="Hensen N."/>
            <person name="Bonometti L."/>
            <person name="Westerberg I."/>
            <person name="Brannstrom I.O."/>
            <person name="Guillou S."/>
            <person name="Cros-Aarteil S."/>
            <person name="Calhoun S."/>
            <person name="Haridas S."/>
            <person name="Kuo A."/>
            <person name="Mondo S."/>
            <person name="Pangilinan J."/>
            <person name="Riley R."/>
            <person name="Labutti K."/>
            <person name="Andreopoulos B."/>
            <person name="Lipzen A."/>
            <person name="Chen C."/>
            <person name="Yanf M."/>
            <person name="Daum C."/>
            <person name="Ng V."/>
            <person name="Clum A."/>
            <person name="Steindorff A."/>
            <person name="Ohm R."/>
            <person name="Martin F."/>
            <person name="Silar P."/>
            <person name="Natvig D."/>
            <person name="Lalanne C."/>
            <person name="Gautier V."/>
            <person name="Ament-Velasquez S.L."/>
            <person name="Kruys A."/>
            <person name="Hutchinson M.I."/>
            <person name="Powell A.J."/>
            <person name="Barry K."/>
            <person name="Miller A.N."/>
            <person name="Grigoriev I.V."/>
            <person name="Debuchy R."/>
            <person name="Gladieux P."/>
            <person name="Thoren M.H."/>
            <person name="Johannesson H."/>
        </authorList>
    </citation>
    <scope>NUCLEOTIDE SEQUENCE</scope>
    <source>
        <strain evidence="2">CBS 540.89</strain>
    </source>
</reference>
<evidence type="ECO:0000313" key="3">
    <source>
        <dbReference type="Proteomes" id="UP001172159"/>
    </source>
</evidence>
<comment type="caution">
    <text evidence="2">The sequence shown here is derived from an EMBL/GenBank/DDBJ whole genome shotgun (WGS) entry which is preliminary data.</text>
</comment>
<dbReference type="InterPro" id="IPR011009">
    <property type="entry name" value="Kinase-like_dom_sf"/>
</dbReference>
<name>A0AA40BDY7_9PEZI</name>
<evidence type="ECO:0000259" key="1">
    <source>
        <dbReference type="PROSITE" id="PS50011"/>
    </source>
</evidence>
<proteinExistence type="predicted"/>
<organism evidence="2 3">
    <name type="scientific">Apiosordaria backusii</name>
    <dbReference type="NCBI Taxonomy" id="314023"/>
    <lineage>
        <taxon>Eukaryota</taxon>
        <taxon>Fungi</taxon>
        <taxon>Dikarya</taxon>
        <taxon>Ascomycota</taxon>
        <taxon>Pezizomycotina</taxon>
        <taxon>Sordariomycetes</taxon>
        <taxon>Sordariomycetidae</taxon>
        <taxon>Sordariales</taxon>
        <taxon>Lasiosphaeriaceae</taxon>
        <taxon>Apiosordaria</taxon>
    </lineage>
</organism>
<evidence type="ECO:0000313" key="2">
    <source>
        <dbReference type="EMBL" id="KAK0732509.1"/>
    </source>
</evidence>
<sequence length="375" mass="43128">MIPDDSKYFSLSGYCPVGRPSTWHVTDWDQRRIISVTMDGEQDDESLAIKHLSRIDSSQLPRGIYRVHVSDTGEIISRFSDPKNDATCCVHYPFLGDLTVPEGIQTVRRDELEELERLGPDVDLVADDANPLAQVVFKYYWLWQYAHSSWKEMNLWMRLPRRHPNIVPFDRVVVDELEGRAVGFTNAYVPGGNLKENPSRVFKLEWLRQLIKAVDELNLQYGIAHQDIAPRNLAVDESTDSVMLFDFNFAARINYSPLENGNDYSLREKPHEEQNLDDIALGWGKHPEVKLDHPVASYQLILQGIDWPRRPDPPQKTVTHRDIQGKPVEVSWELWDEKRQDVLARGGKVLNWERPPQKVLDGGVRVLSNGEVIKC</sequence>
<dbReference type="Gene3D" id="1.10.510.10">
    <property type="entry name" value="Transferase(Phosphotransferase) domain 1"/>
    <property type="match status" value="1"/>
</dbReference>
<dbReference type="PROSITE" id="PS50011">
    <property type="entry name" value="PROTEIN_KINASE_DOM"/>
    <property type="match status" value="1"/>
</dbReference>
<dbReference type="Proteomes" id="UP001172159">
    <property type="component" value="Unassembled WGS sequence"/>
</dbReference>
<keyword evidence="3" id="KW-1185">Reference proteome</keyword>
<dbReference type="SMART" id="SM00220">
    <property type="entry name" value="S_TKc"/>
    <property type="match status" value="1"/>
</dbReference>
<feature type="domain" description="Protein kinase" evidence="1">
    <location>
        <begin position="112"/>
        <end position="375"/>
    </location>
</feature>
<dbReference type="GO" id="GO:0004672">
    <property type="term" value="F:protein kinase activity"/>
    <property type="evidence" value="ECO:0007669"/>
    <property type="project" value="InterPro"/>
</dbReference>
<dbReference type="EMBL" id="JAUKTV010000008">
    <property type="protein sequence ID" value="KAK0732509.1"/>
    <property type="molecule type" value="Genomic_DNA"/>
</dbReference>